<dbReference type="InParanoid" id="A0A251T7Z9"/>
<dbReference type="Proteomes" id="UP000215914">
    <property type="component" value="Chromosome 11"/>
</dbReference>
<proteinExistence type="predicted"/>
<accession>A0A251T7Z9</accession>
<organism evidence="2 3">
    <name type="scientific">Helianthus annuus</name>
    <name type="common">Common sunflower</name>
    <dbReference type="NCBI Taxonomy" id="4232"/>
    <lineage>
        <taxon>Eukaryota</taxon>
        <taxon>Viridiplantae</taxon>
        <taxon>Streptophyta</taxon>
        <taxon>Embryophyta</taxon>
        <taxon>Tracheophyta</taxon>
        <taxon>Spermatophyta</taxon>
        <taxon>Magnoliopsida</taxon>
        <taxon>eudicotyledons</taxon>
        <taxon>Gunneridae</taxon>
        <taxon>Pentapetalae</taxon>
        <taxon>asterids</taxon>
        <taxon>campanulids</taxon>
        <taxon>Asterales</taxon>
        <taxon>Asteraceae</taxon>
        <taxon>Asteroideae</taxon>
        <taxon>Heliantheae alliance</taxon>
        <taxon>Heliantheae</taxon>
        <taxon>Helianthus</taxon>
    </lineage>
</organism>
<keyword evidence="1" id="KW-1133">Transmembrane helix</keyword>
<sequence>MQLCQEKYFMKEMMDIDSVIFNLILANVIIHIFIVVLAGGSCAMVVCPSENIR</sequence>
<evidence type="ECO:0000313" key="3">
    <source>
        <dbReference type="Proteomes" id="UP000215914"/>
    </source>
</evidence>
<name>A0A251T7Z9_HELAN</name>
<keyword evidence="1" id="KW-0472">Membrane</keyword>
<gene>
    <name evidence="2" type="ORF">HannXRQ_Chr11g0328101</name>
</gene>
<evidence type="ECO:0000256" key="1">
    <source>
        <dbReference type="SAM" id="Phobius"/>
    </source>
</evidence>
<keyword evidence="1" id="KW-0812">Transmembrane</keyword>
<dbReference type="EMBL" id="CM007900">
    <property type="protein sequence ID" value="OTG07235.1"/>
    <property type="molecule type" value="Genomic_DNA"/>
</dbReference>
<evidence type="ECO:0000313" key="2">
    <source>
        <dbReference type="EMBL" id="OTG07235.1"/>
    </source>
</evidence>
<feature type="transmembrane region" description="Helical" evidence="1">
    <location>
        <begin position="20"/>
        <end position="47"/>
    </location>
</feature>
<dbReference type="AlphaFoldDB" id="A0A251T7Z9"/>
<reference evidence="3" key="1">
    <citation type="journal article" date="2017" name="Nature">
        <title>The sunflower genome provides insights into oil metabolism, flowering and Asterid evolution.</title>
        <authorList>
            <person name="Badouin H."/>
            <person name="Gouzy J."/>
            <person name="Grassa C.J."/>
            <person name="Murat F."/>
            <person name="Staton S.E."/>
            <person name="Cottret L."/>
            <person name="Lelandais-Briere C."/>
            <person name="Owens G.L."/>
            <person name="Carrere S."/>
            <person name="Mayjonade B."/>
            <person name="Legrand L."/>
            <person name="Gill N."/>
            <person name="Kane N.C."/>
            <person name="Bowers J.E."/>
            <person name="Hubner S."/>
            <person name="Bellec A."/>
            <person name="Berard A."/>
            <person name="Berges H."/>
            <person name="Blanchet N."/>
            <person name="Boniface M.C."/>
            <person name="Brunel D."/>
            <person name="Catrice O."/>
            <person name="Chaidir N."/>
            <person name="Claudel C."/>
            <person name="Donnadieu C."/>
            <person name="Faraut T."/>
            <person name="Fievet G."/>
            <person name="Helmstetter N."/>
            <person name="King M."/>
            <person name="Knapp S.J."/>
            <person name="Lai Z."/>
            <person name="Le Paslier M.C."/>
            <person name="Lippi Y."/>
            <person name="Lorenzon L."/>
            <person name="Mandel J.R."/>
            <person name="Marage G."/>
            <person name="Marchand G."/>
            <person name="Marquand E."/>
            <person name="Bret-Mestries E."/>
            <person name="Morien E."/>
            <person name="Nambeesan S."/>
            <person name="Nguyen T."/>
            <person name="Pegot-Espagnet P."/>
            <person name="Pouilly N."/>
            <person name="Raftis F."/>
            <person name="Sallet E."/>
            <person name="Schiex T."/>
            <person name="Thomas J."/>
            <person name="Vandecasteele C."/>
            <person name="Vares D."/>
            <person name="Vear F."/>
            <person name="Vautrin S."/>
            <person name="Crespi M."/>
            <person name="Mangin B."/>
            <person name="Burke J.M."/>
            <person name="Salse J."/>
            <person name="Munos S."/>
            <person name="Vincourt P."/>
            <person name="Rieseberg L.H."/>
            <person name="Langlade N.B."/>
        </authorList>
    </citation>
    <scope>NUCLEOTIDE SEQUENCE [LARGE SCALE GENOMIC DNA]</scope>
    <source>
        <strain evidence="3">cv. SF193</strain>
    </source>
</reference>
<keyword evidence="3" id="KW-1185">Reference proteome</keyword>
<protein>
    <submittedName>
        <fullName evidence="2">Uncharacterized protein</fullName>
    </submittedName>
</protein>